<accession>F0F3I6</accession>
<keyword evidence="2" id="KW-1185">Reference proteome</keyword>
<name>F0F3I6_9BACT</name>
<dbReference type="HOGENOM" id="CLU_3255842_0_0_10"/>
<dbReference type="AlphaFoldDB" id="F0F3I6"/>
<sequence>MFLFIESLRFFRESYVKSIHAFDGRTDFSVFLSSSVMERRSF</sequence>
<dbReference type="Proteomes" id="UP000005697">
    <property type="component" value="Unassembled WGS sequence"/>
</dbReference>
<reference evidence="1 2" key="1">
    <citation type="submission" date="2011-01" db="EMBL/GenBank/DDBJ databases">
        <authorList>
            <person name="Muzny D."/>
            <person name="Qin X."/>
            <person name="Deng J."/>
            <person name="Jiang H."/>
            <person name="Liu Y."/>
            <person name="Qu J."/>
            <person name="Song X.-Z."/>
            <person name="Zhang L."/>
            <person name="Thornton R."/>
            <person name="Coyle M."/>
            <person name="Francisco L."/>
            <person name="Jackson L."/>
            <person name="Javaid M."/>
            <person name="Korchina V."/>
            <person name="Kovar C."/>
            <person name="Mata R."/>
            <person name="Mathew T."/>
            <person name="Ngo R."/>
            <person name="Nguyen L."/>
            <person name="Nguyen N."/>
            <person name="Okwuonu G."/>
            <person name="Ongeri F."/>
            <person name="Pham C."/>
            <person name="Simmons D."/>
            <person name="Wilczek-Boney K."/>
            <person name="Hale W."/>
            <person name="Jakkamsetti A."/>
            <person name="Pham P."/>
            <person name="Ruth R."/>
            <person name="San Lucas F."/>
            <person name="Warren J."/>
            <person name="Zhang J."/>
            <person name="Zhao Z."/>
            <person name="Zhou C."/>
            <person name="Zhu D."/>
            <person name="Lee S."/>
            <person name="Bess C."/>
            <person name="Blankenburg K."/>
            <person name="Forbes L."/>
            <person name="Fu Q."/>
            <person name="Gubbala S."/>
            <person name="Hirani K."/>
            <person name="Jayaseelan J.C."/>
            <person name="Lara F."/>
            <person name="Munidasa M."/>
            <person name="Palculict T."/>
            <person name="Patil S."/>
            <person name="Pu L.-L."/>
            <person name="Saada N."/>
            <person name="Tang L."/>
            <person name="Weissenberger G."/>
            <person name="Zhu Y."/>
            <person name="Hemphill L."/>
            <person name="Shang Y."/>
            <person name="Youmans B."/>
            <person name="Ayvaz T."/>
            <person name="Ross M."/>
            <person name="Santibanez J."/>
            <person name="Aqrawi P."/>
            <person name="Gross S."/>
            <person name="Joshi V."/>
            <person name="Fowler G."/>
            <person name="Nazareth L."/>
            <person name="Reid J."/>
            <person name="Worley K."/>
            <person name="Petrosino J."/>
            <person name="Highlander S."/>
            <person name="Gibbs R."/>
        </authorList>
    </citation>
    <scope>NUCLEOTIDE SEQUENCE [LARGE SCALE GENOMIC DNA]</scope>
    <source>
        <strain evidence="1 2">DSM 16608</strain>
    </source>
</reference>
<dbReference type="EMBL" id="AEWX01000001">
    <property type="protein sequence ID" value="EGC21402.1"/>
    <property type="molecule type" value="Genomic_DNA"/>
</dbReference>
<evidence type="ECO:0000313" key="2">
    <source>
        <dbReference type="Proteomes" id="UP000005697"/>
    </source>
</evidence>
<protein>
    <submittedName>
        <fullName evidence="1">Uncharacterized protein</fullName>
    </submittedName>
</protein>
<gene>
    <name evidence="1" type="ORF">HMPREF9141_0152</name>
</gene>
<proteinExistence type="predicted"/>
<evidence type="ECO:0000313" key="1">
    <source>
        <dbReference type="EMBL" id="EGC21402.1"/>
    </source>
</evidence>
<comment type="caution">
    <text evidence="1">The sequence shown here is derived from an EMBL/GenBank/DDBJ whole genome shotgun (WGS) entry which is preliminary data.</text>
</comment>
<organism evidence="1 2">
    <name type="scientific">Prevotella multiformis DSM 16608</name>
    <dbReference type="NCBI Taxonomy" id="888743"/>
    <lineage>
        <taxon>Bacteria</taxon>
        <taxon>Pseudomonadati</taxon>
        <taxon>Bacteroidota</taxon>
        <taxon>Bacteroidia</taxon>
        <taxon>Bacteroidales</taxon>
        <taxon>Prevotellaceae</taxon>
        <taxon>Prevotella</taxon>
    </lineage>
</organism>